<evidence type="ECO:0000313" key="26">
    <source>
        <dbReference type="Proteomes" id="UP000199427"/>
    </source>
</evidence>
<evidence type="ECO:0000256" key="23">
    <source>
        <dbReference type="SAM" id="Phobius"/>
    </source>
</evidence>
<evidence type="ECO:0000256" key="18">
    <source>
        <dbReference type="ARBA" id="ARBA00023014"/>
    </source>
</evidence>
<dbReference type="GO" id="GO:0046872">
    <property type="term" value="F:metal ion binding"/>
    <property type="evidence" value="ECO:0007669"/>
    <property type="project" value="UniProtKB-KW"/>
</dbReference>
<dbReference type="Gene3D" id="3.30.565.10">
    <property type="entry name" value="Histidine kinase-like ATPase, C-terminal domain"/>
    <property type="match status" value="1"/>
</dbReference>
<sequence length="345" mass="40280">MLKKLKGIRFQMMRTELYIIYFSLLVISLISFFTYSVFKPEWLYLEAIFFLLIMNIVIMTPVGLYVIYKQTKYIKDRLHAFSIFVSMLQQGKYSAKLFLEESEDELDNFTEELNDLANKMKDQVNTLQRLADEKSEYAQQAHIAATMEERQRLARDLHDAVSQQLFALTMMSQATVKLIDQKPTKAKEQIMEISEMALQAQNEMRALLLHLRPIYLSGEPLHEGIVRLIEELKKKSTLHFDLDIDEIELSQSKEEHIFRMVQEALSNILRHANAQNVKVELKNRDQEIFIHIDDDGVGFKANEQLEQKTSYGLKTMKERCEEIGGTLRIKSQEGQGTYIDIRIPK</sequence>
<dbReference type="SUPFAM" id="SSF55874">
    <property type="entry name" value="ATPase domain of HSP90 chaperone/DNA topoisomerase II/histidine kinase"/>
    <property type="match status" value="1"/>
</dbReference>
<dbReference type="GO" id="GO:0005737">
    <property type="term" value="C:cytoplasm"/>
    <property type="evidence" value="ECO:0007669"/>
    <property type="project" value="UniProtKB-SubCell"/>
</dbReference>
<comment type="catalytic activity">
    <reaction evidence="1 21">
        <text>ATP + protein L-histidine = ADP + protein N-phospho-L-histidine.</text>
        <dbReference type="EC" id="2.7.13.3"/>
    </reaction>
</comment>
<dbReference type="GO" id="GO:0005886">
    <property type="term" value="C:plasma membrane"/>
    <property type="evidence" value="ECO:0007669"/>
    <property type="project" value="UniProtKB-SubCell"/>
</dbReference>
<dbReference type="OrthoDB" id="9795828at2"/>
<comment type="cofactor">
    <cofactor evidence="2">
        <name>[4Fe-4S] cluster</name>
        <dbReference type="ChEBI" id="CHEBI:49883"/>
    </cofactor>
</comment>
<keyword evidence="14 21" id="KW-0067">ATP-binding</keyword>
<evidence type="ECO:0000256" key="14">
    <source>
        <dbReference type="ARBA" id="ARBA00022840"/>
    </source>
</evidence>
<dbReference type="Proteomes" id="UP000199427">
    <property type="component" value="Unassembled WGS sequence"/>
</dbReference>
<name>A0A1H9AWP0_9BACI</name>
<dbReference type="Pfam" id="PF02518">
    <property type="entry name" value="HATPase_c"/>
    <property type="match status" value="1"/>
</dbReference>
<feature type="domain" description="Histidine kinase" evidence="24">
    <location>
        <begin position="152"/>
        <end position="345"/>
    </location>
</feature>
<evidence type="ECO:0000256" key="4">
    <source>
        <dbReference type="ARBA" id="ARBA00004651"/>
    </source>
</evidence>
<evidence type="ECO:0000256" key="20">
    <source>
        <dbReference type="ARBA" id="ARBA00024827"/>
    </source>
</evidence>
<evidence type="ECO:0000256" key="10">
    <source>
        <dbReference type="ARBA" id="ARBA00022692"/>
    </source>
</evidence>
<evidence type="ECO:0000256" key="15">
    <source>
        <dbReference type="ARBA" id="ARBA00022989"/>
    </source>
</evidence>
<keyword evidence="5 21" id="KW-1003">Cell membrane</keyword>
<comment type="subcellular location">
    <subcellularLocation>
        <location evidence="4 21">Cell membrane</location>
        <topology evidence="4 21">Multi-pass membrane protein</topology>
    </subcellularLocation>
    <subcellularLocation>
        <location evidence="3">Cytoplasm</location>
    </subcellularLocation>
</comment>
<dbReference type="PRINTS" id="PR00344">
    <property type="entry name" value="BCTRLSENSOR"/>
</dbReference>
<keyword evidence="17 21" id="KW-0902">Two-component regulatory system</keyword>
<evidence type="ECO:0000256" key="13">
    <source>
        <dbReference type="ARBA" id="ARBA00022777"/>
    </source>
</evidence>
<proteinExistence type="predicted"/>
<evidence type="ECO:0000256" key="1">
    <source>
        <dbReference type="ARBA" id="ARBA00000085"/>
    </source>
</evidence>
<dbReference type="GO" id="GO:0005524">
    <property type="term" value="F:ATP binding"/>
    <property type="evidence" value="ECO:0007669"/>
    <property type="project" value="UniProtKB-UniRule"/>
</dbReference>
<keyword evidence="7" id="KW-0963">Cytoplasm</keyword>
<keyword evidence="22" id="KW-0175">Coiled coil</keyword>
<dbReference type="CDD" id="cd16917">
    <property type="entry name" value="HATPase_UhpB-NarQ-NarX-like"/>
    <property type="match status" value="1"/>
</dbReference>
<evidence type="ECO:0000256" key="12">
    <source>
        <dbReference type="ARBA" id="ARBA00022741"/>
    </source>
</evidence>
<dbReference type="STRING" id="571933.SAMN05216362_10371"/>
<keyword evidence="15 23" id="KW-1133">Transmembrane helix</keyword>
<evidence type="ECO:0000256" key="2">
    <source>
        <dbReference type="ARBA" id="ARBA00001966"/>
    </source>
</evidence>
<dbReference type="PANTHER" id="PTHR24421">
    <property type="entry name" value="NITRATE/NITRITE SENSOR PROTEIN NARX-RELATED"/>
    <property type="match status" value="1"/>
</dbReference>
<evidence type="ECO:0000256" key="6">
    <source>
        <dbReference type="ARBA" id="ARBA00022485"/>
    </source>
</evidence>
<evidence type="ECO:0000256" key="21">
    <source>
        <dbReference type="PIRNR" id="PIRNR037431"/>
    </source>
</evidence>
<dbReference type="InterPro" id="IPR017202">
    <property type="entry name" value="LiaS/VraS"/>
</dbReference>
<evidence type="ECO:0000256" key="17">
    <source>
        <dbReference type="ARBA" id="ARBA00023012"/>
    </source>
</evidence>
<dbReference type="PIRSF" id="PIRSF037431">
    <property type="entry name" value="STHK_LiaS"/>
    <property type="match status" value="1"/>
</dbReference>
<keyword evidence="6" id="KW-0004">4Fe-4S</keyword>
<keyword evidence="13 21" id="KW-0418">Kinase</keyword>
<feature type="coiled-coil region" evidence="22">
    <location>
        <begin position="99"/>
        <end position="140"/>
    </location>
</feature>
<comment type="function">
    <text evidence="20">Member of the two-component regulatory system NreB/NreC involved in the control of dissimilatory nitrate/nitrite reduction in response to oxygen. NreB functions as a direct oxygen sensor histidine kinase which is autophosphorylated, in the absence of oxygen, probably at the conserved histidine residue, and transfers its phosphate group probably to a conserved aspartate residue of NreC. NreB/NreC activates the expression of the nitrate (narGHJI) and nitrite (nir) reductase operons, as well as the putative nitrate transporter gene narT.</text>
</comment>
<evidence type="ECO:0000256" key="9">
    <source>
        <dbReference type="ARBA" id="ARBA00022679"/>
    </source>
</evidence>
<evidence type="ECO:0000313" key="25">
    <source>
        <dbReference type="EMBL" id="SEP81204.1"/>
    </source>
</evidence>
<protein>
    <recommendedName>
        <fullName evidence="21">Sensor histidine kinase</fullName>
        <ecNumber evidence="21">2.7.13.3</ecNumber>
    </recommendedName>
</protein>
<keyword evidence="8" id="KW-0597">Phosphoprotein</keyword>
<dbReference type="GO" id="GO:0046983">
    <property type="term" value="F:protein dimerization activity"/>
    <property type="evidence" value="ECO:0007669"/>
    <property type="project" value="InterPro"/>
</dbReference>
<organism evidence="25 26">
    <name type="scientific">Piscibacillus halophilus</name>
    <dbReference type="NCBI Taxonomy" id="571933"/>
    <lineage>
        <taxon>Bacteria</taxon>
        <taxon>Bacillati</taxon>
        <taxon>Bacillota</taxon>
        <taxon>Bacilli</taxon>
        <taxon>Bacillales</taxon>
        <taxon>Bacillaceae</taxon>
        <taxon>Piscibacillus</taxon>
    </lineage>
</organism>
<accession>A0A1H9AWP0</accession>
<keyword evidence="19 21" id="KW-0472">Membrane</keyword>
<keyword evidence="12 21" id="KW-0547">Nucleotide-binding</keyword>
<dbReference type="AlphaFoldDB" id="A0A1H9AWP0"/>
<dbReference type="SMART" id="SM00387">
    <property type="entry name" value="HATPase_c"/>
    <property type="match status" value="1"/>
</dbReference>
<dbReference type="PANTHER" id="PTHR24421:SF37">
    <property type="entry name" value="SENSOR HISTIDINE KINASE NARS"/>
    <property type="match status" value="1"/>
</dbReference>
<dbReference type="EMBL" id="FOES01000003">
    <property type="protein sequence ID" value="SEP81204.1"/>
    <property type="molecule type" value="Genomic_DNA"/>
</dbReference>
<dbReference type="Pfam" id="PF07730">
    <property type="entry name" value="HisKA_3"/>
    <property type="match status" value="1"/>
</dbReference>
<evidence type="ECO:0000256" key="3">
    <source>
        <dbReference type="ARBA" id="ARBA00004496"/>
    </source>
</evidence>
<dbReference type="InterPro" id="IPR011712">
    <property type="entry name" value="Sig_transdc_His_kin_sub3_dim/P"/>
</dbReference>
<dbReference type="InterPro" id="IPR005467">
    <property type="entry name" value="His_kinase_dom"/>
</dbReference>
<dbReference type="InterPro" id="IPR004358">
    <property type="entry name" value="Sig_transdc_His_kin-like_C"/>
</dbReference>
<dbReference type="Gene3D" id="1.20.5.1930">
    <property type="match status" value="1"/>
</dbReference>
<evidence type="ECO:0000259" key="24">
    <source>
        <dbReference type="PROSITE" id="PS50109"/>
    </source>
</evidence>
<evidence type="ECO:0000256" key="8">
    <source>
        <dbReference type="ARBA" id="ARBA00022553"/>
    </source>
</evidence>
<dbReference type="InterPro" id="IPR003594">
    <property type="entry name" value="HATPase_dom"/>
</dbReference>
<keyword evidence="10 23" id="KW-0812">Transmembrane</keyword>
<evidence type="ECO:0000256" key="7">
    <source>
        <dbReference type="ARBA" id="ARBA00022490"/>
    </source>
</evidence>
<keyword evidence="16" id="KW-0408">Iron</keyword>
<keyword evidence="18" id="KW-0411">Iron-sulfur</keyword>
<feature type="transmembrane region" description="Helical" evidence="23">
    <location>
        <begin position="20"/>
        <end position="38"/>
    </location>
</feature>
<evidence type="ECO:0000256" key="5">
    <source>
        <dbReference type="ARBA" id="ARBA00022475"/>
    </source>
</evidence>
<dbReference type="InterPro" id="IPR036890">
    <property type="entry name" value="HATPase_C_sf"/>
</dbReference>
<evidence type="ECO:0000256" key="22">
    <source>
        <dbReference type="SAM" id="Coils"/>
    </source>
</evidence>
<evidence type="ECO:0000256" key="16">
    <source>
        <dbReference type="ARBA" id="ARBA00023004"/>
    </source>
</evidence>
<dbReference type="RefSeq" id="WP_091772481.1">
    <property type="nucleotide sequence ID" value="NZ_FOES01000003.1"/>
</dbReference>
<keyword evidence="9 21" id="KW-0808">Transferase</keyword>
<reference evidence="25 26" key="1">
    <citation type="submission" date="2016-10" db="EMBL/GenBank/DDBJ databases">
        <authorList>
            <person name="de Groot N.N."/>
        </authorList>
    </citation>
    <scope>NUCLEOTIDE SEQUENCE [LARGE SCALE GENOMIC DNA]</scope>
    <source>
        <strain evidence="25 26">DSM 21633</strain>
    </source>
</reference>
<evidence type="ECO:0000256" key="11">
    <source>
        <dbReference type="ARBA" id="ARBA00022723"/>
    </source>
</evidence>
<dbReference type="InterPro" id="IPR050482">
    <property type="entry name" value="Sensor_HK_TwoCompSys"/>
</dbReference>
<dbReference type="PROSITE" id="PS50109">
    <property type="entry name" value="HIS_KIN"/>
    <property type="match status" value="1"/>
</dbReference>
<gene>
    <name evidence="25" type="ORF">SAMN05216362_10371</name>
</gene>
<dbReference type="EC" id="2.7.13.3" evidence="21"/>
<feature type="transmembrane region" description="Helical" evidence="23">
    <location>
        <begin position="44"/>
        <end position="68"/>
    </location>
</feature>
<dbReference type="GO" id="GO:0051539">
    <property type="term" value="F:4 iron, 4 sulfur cluster binding"/>
    <property type="evidence" value="ECO:0007669"/>
    <property type="project" value="UniProtKB-KW"/>
</dbReference>
<evidence type="ECO:0000256" key="19">
    <source>
        <dbReference type="ARBA" id="ARBA00023136"/>
    </source>
</evidence>
<dbReference type="GO" id="GO:0000155">
    <property type="term" value="F:phosphorelay sensor kinase activity"/>
    <property type="evidence" value="ECO:0007669"/>
    <property type="project" value="UniProtKB-UniRule"/>
</dbReference>
<keyword evidence="26" id="KW-1185">Reference proteome</keyword>
<keyword evidence="11" id="KW-0479">Metal-binding</keyword>